<evidence type="ECO:0000256" key="1">
    <source>
        <dbReference type="ARBA" id="ARBA00022801"/>
    </source>
</evidence>
<keyword evidence="3" id="KW-0326">Glycosidase</keyword>
<gene>
    <name evidence="5" type="ORF">CQW23_27854</name>
</gene>
<keyword evidence="4" id="KW-0812">Transmembrane</keyword>
<evidence type="ECO:0000256" key="4">
    <source>
        <dbReference type="SAM" id="Phobius"/>
    </source>
</evidence>
<dbReference type="GO" id="GO:0033926">
    <property type="term" value="F:endo-alpha-N-acetylgalactosaminidase activity"/>
    <property type="evidence" value="ECO:0007669"/>
    <property type="project" value="InterPro"/>
</dbReference>
<dbReference type="EMBL" id="MLFT02000012">
    <property type="protein sequence ID" value="PHT31517.1"/>
    <property type="molecule type" value="Genomic_DNA"/>
</dbReference>
<reference evidence="5 6" key="1">
    <citation type="journal article" date="2017" name="Genome Biol.">
        <title>New reference genome sequences of hot pepper reveal the massive evolution of plant disease-resistance genes by retroduplication.</title>
        <authorList>
            <person name="Kim S."/>
            <person name="Park J."/>
            <person name="Yeom S.I."/>
            <person name="Kim Y.M."/>
            <person name="Seo E."/>
            <person name="Kim K.T."/>
            <person name="Kim M.S."/>
            <person name="Lee J.M."/>
            <person name="Cheong K."/>
            <person name="Shin H.S."/>
            <person name="Kim S.B."/>
            <person name="Han K."/>
            <person name="Lee J."/>
            <person name="Park M."/>
            <person name="Lee H.A."/>
            <person name="Lee H.Y."/>
            <person name="Lee Y."/>
            <person name="Oh S."/>
            <person name="Lee J.H."/>
            <person name="Choi E."/>
            <person name="Choi E."/>
            <person name="Lee S.E."/>
            <person name="Jeon J."/>
            <person name="Kim H."/>
            <person name="Choi G."/>
            <person name="Song H."/>
            <person name="Lee J."/>
            <person name="Lee S.C."/>
            <person name="Kwon J.K."/>
            <person name="Lee H.Y."/>
            <person name="Koo N."/>
            <person name="Hong Y."/>
            <person name="Kim R.W."/>
            <person name="Kang W.H."/>
            <person name="Huh J.H."/>
            <person name="Kang B.C."/>
            <person name="Yang T.J."/>
            <person name="Lee Y.H."/>
            <person name="Bennetzen J.L."/>
            <person name="Choi D."/>
        </authorList>
    </citation>
    <scope>NUCLEOTIDE SEQUENCE [LARGE SCALE GENOMIC DNA]</scope>
    <source>
        <strain evidence="6">cv. PBC81</strain>
    </source>
</reference>
<evidence type="ECO:0000313" key="6">
    <source>
        <dbReference type="Proteomes" id="UP000224567"/>
    </source>
</evidence>
<dbReference type="STRING" id="33114.A0A2G2VEY4"/>
<organism evidence="5 6">
    <name type="scientific">Capsicum baccatum</name>
    <name type="common">Peruvian pepper</name>
    <dbReference type="NCBI Taxonomy" id="33114"/>
    <lineage>
        <taxon>Eukaryota</taxon>
        <taxon>Viridiplantae</taxon>
        <taxon>Streptophyta</taxon>
        <taxon>Embryophyta</taxon>
        <taxon>Tracheophyta</taxon>
        <taxon>Spermatophyta</taxon>
        <taxon>Magnoliopsida</taxon>
        <taxon>eudicotyledons</taxon>
        <taxon>Gunneridae</taxon>
        <taxon>Pentapetalae</taxon>
        <taxon>asterids</taxon>
        <taxon>lamiids</taxon>
        <taxon>Solanales</taxon>
        <taxon>Solanaceae</taxon>
        <taxon>Solanoideae</taxon>
        <taxon>Capsiceae</taxon>
        <taxon>Capsicum</taxon>
    </lineage>
</organism>
<keyword evidence="4" id="KW-0472">Membrane</keyword>
<dbReference type="InterPro" id="IPR024746">
    <property type="entry name" value="Glyco_hydro_100"/>
</dbReference>
<reference evidence="6" key="2">
    <citation type="journal article" date="2017" name="J. Anim. Genet.">
        <title>Multiple reference genome sequences of hot pepper reveal the massive evolution of plant disease resistance genes by retroduplication.</title>
        <authorList>
            <person name="Kim S."/>
            <person name="Park J."/>
            <person name="Yeom S.-I."/>
            <person name="Kim Y.-M."/>
            <person name="Seo E."/>
            <person name="Kim K.-T."/>
            <person name="Kim M.-S."/>
            <person name="Lee J.M."/>
            <person name="Cheong K."/>
            <person name="Shin H.-S."/>
            <person name="Kim S.-B."/>
            <person name="Han K."/>
            <person name="Lee J."/>
            <person name="Park M."/>
            <person name="Lee H.-A."/>
            <person name="Lee H.-Y."/>
            <person name="Lee Y."/>
            <person name="Oh S."/>
            <person name="Lee J.H."/>
            <person name="Choi E."/>
            <person name="Choi E."/>
            <person name="Lee S.E."/>
            <person name="Jeon J."/>
            <person name="Kim H."/>
            <person name="Choi G."/>
            <person name="Song H."/>
            <person name="Lee J."/>
            <person name="Lee S.-C."/>
            <person name="Kwon J.-K."/>
            <person name="Lee H.-Y."/>
            <person name="Koo N."/>
            <person name="Hong Y."/>
            <person name="Kim R.W."/>
            <person name="Kang W.-H."/>
            <person name="Huh J.H."/>
            <person name="Kang B.-C."/>
            <person name="Yang T.-J."/>
            <person name="Lee Y.-H."/>
            <person name="Bennetzen J.L."/>
            <person name="Choi D."/>
        </authorList>
    </citation>
    <scope>NUCLEOTIDE SEQUENCE [LARGE SCALE GENOMIC DNA]</scope>
    <source>
        <strain evidence="6">cv. PBC81</strain>
    </source>
</reference>
<evidence type="ECO:0000256" key="2">
    <source>
        <dbReference type="ARBA" id="ARBA00023277"/>
    </source>
</evidence>
<accession>A0A2G2VEY4</accession>
<comment type="caution">
    <text evidence="5">The sequence shown here is derived from an EMBL/GenBank/DDBJ whole genome shotgun (WGS) entry which is preliminary data.</text>
</comment>
<evidence type="ECO:0000256" key="3">
    <source>
        <dbReference type="ARBA" id="ARBA00023295"/>
    </source>
</evidence>
<dbReference type="GO" id="GO:0004575">
    <property type="term" value="F:sucrose alpha-glucosidase activity"/>
    <property type="evidence" value="ECO:0007669"/>
    <property type="project" value="TreeGrafter"/>
</dbReference>
<dbReference type="PANTHER" id="PTHR31916:SF28">
    <property type="entry name" value="NEUTRAL_ALKALINE INVERTASE 3, CHLOROPLASTIC"/>
    <property type="match status" value="1"/>
</dbReference>
<dbReference type="AlphaFoldDB" id="A0A2G2VEY4"/>
<sequence>MLSGFVSPGIHLNIYIFAMLILWMCSTLEANHFPVTLLSWEKTMDYHSPGQGLIPASFKVRTVPLDGDDSGTEEVLDPNSGEAAIGRVSPVDSIKKKDHSRKKAIRLWWIILLRAYGKSSGDLSVQERIDV</sequence>
<dbReference type="PANTHER" id="PTHR31916">
    <property type="match status" value="1"/>
</dbReference>
<name>A0A2G2VEY4_CAPBA</name>
<evidence type="ECO:0000313" key="5">
    <source>
        <dbReference type="EMBL" id="PHT31517.1"/>
    </source>
</evidence>
<proteinExistence type="predicted"/>
<dbReference type="Pfam" id="PF12899">
    <property type="entry name" value="Glyco_hydro_100"/>
    <property type="match status" value="1"/>
</dbReference>
<keyword evidence="2" id="KW-0119">Carbohydrate metabolism</keyword>
<dbReference type="Proteomes" id="UP000224567">
    <property type="component" value="Unassembled WGS sequence"/>
</dbReference>
<dbReference type="OrthoDB" id="1926161at2759"/>
<feature type="transmembrane region" description="Helical" evidence="4">
    <location>
        <begin position="12"/>
        <end position="30"/>
    </location>
</feature>
<keyword evidence="4" id="KW-1133">Transmembrane helix</keyword>
<dbReference type="GO" id="GO:0005987">
    <property type="term" value="P:sucrose catabolic process"/>
    <property type="evidence" value="ECO:0007669"/>
    <property type="project" value="TreeGrafter"/>
</dbReference>
<keyword evidence="1" id="KW-0378">Hydrolase</keyword>
<keyword evidence="6" id="KW-1185">Reference proteome</keyword>
<protein>
    <submittedName>
        <fullName evidence="5">Alkaline/neutral invertase E, chloroplastic</fullName>
    </submittedName>
</protein>
<dbReference type="GO" id="GO:0009507">
    <property type="term" value="C:chloroplast"/>
    <property type="evidence" value="ECO:0007669"/>
    <property type="project" value="TreeGrafter"/>
</dbReference>